<dbReference type="Pfam" id="PF00668">
    <property type="entry name" value="Condensation"/>
    <property type="match status" value="1"/>
</dbReference>
<protein>
    <submittedName>
        <fullName evidence="3">Pyochelin synthetase</fullName>
    </submittedName>
</protein>
<dbReference type="RefSeq" id="WP_115825785.1">
    <property type="nucleotide sequence ID" value="NZ_QTUB01000001.1"/>
</dbReference>
<organism evidence="3 4">
    <name type="scientific">Xenorhabdus cabanillasii</name>
    <dbReference type="NCBI Taxonomy" id="351673"/>
    <lineage>
        <taxon>Bacteria</taxon>
        <taxon>Pseudomonadati</taxon>
        <taxon>Pseudomonadota</taxon>
        <taxon>Gammaproteobacteria</taxon>
        <taxon>Enterobacterales</taxon>
        <taxon>Morganellaceae</taxon>
        <taxon>Xenorhabdus</taxon>
    </lineage>
</organism>
<dbReference type="PANTHER" id="PTHR45527:SF10">
    <property type="entry name" value="PYOCHELIN SYNTHASE PCHF"/>
    <property type="match status" value="1"/>
</dbReference>
<dbReference type="InterPro" id="IPR042099">
    <property type="entry name" value="ANL_N_sf"/>
</dbReference>
<dbReference type="GO" id="GO:0005737">
    <property type="term" value="C:cytoplasm"/>
    <property type="evidence" value="ECO:0007669"/>
    <property type="project" value="TreeGrafter"/>
</dbReference>
<dbReference type="Pfam" id="PF18563">
    <property type="entry name" value="TubC_N"/>
    <property type="match status" value="1"/>
</dbReference>
<feature type="domain" description="Carrier" evidence="2">
    <location>
        <begin position="1422"/>
        <end position="1502"/>
    </location>
</feature>
<dbReference type="InterPro" id="IPR036736">
    <property type="entry name" value="ACP-like_sf"/>
</dbReference>
<dbReference type="Gene3D" id="3.30.559.10">
    <property type="entry name" value="Chloramphenicol acetyltransferase-like domain"/>
    <property type="match status" value="1"/>
</dbReference>
<dbReference type="PANTHER" id="PTHR45527">
    <property type="entry name" value="NONRIBOSOMAL PEPTIDE SYNTHETASE"/>
    <property type="match status" value="1"/>
</dbReference>
<dbReference type="PROSITE" id="PS50075">
    <property type="entry name" value="CARRIER"/>
    <property type="match status" value="1"/>
</dbReference>
<sequence>MMVENIIVTLRNFGIELWVDGEQLRFKAPPGVFTDVLKQQVRTQKTAIIELLKAEVDNSIVVDSKALFEPFPLTPIQEAYLLGRSRGMLYGGLPCQAYLEIDVSHLLCDRFEQSLNEAIKQYAVLRTRISEDGYQQVLTEFDYQTVQITPDVPINISEDILTQHCLKIREQMLTASLKRQINSWPLYQMVLTPRTDKSVIIHLLMDLMVMDFVSVNMLLEFLIARTNGDINSLPISDVNFRDIVIHQQRLKTFPNYYQARQYWRDRINDLGTAPNLPMNKNADPYAITHINSFKRMFSKLSQKVLQGLREQAQQQRLTLTALLLTVFIEVIRRWSKNTDFVLNLTMMNRPRLHEDVQSILGDFTEIILFQCSYSANLSFAQRAQNIQTQLWKEMQHSIYSGVEVLREIAKEKGRDAAFLPIVFTSTVGTTEENRSIELRLRDGITWTPQVWLDCQLLEADGQIYMNWDYRADVIERRALEDMFAAYKQILDDIASQDFDWQRVNSVVRDSRSIGTNIPTSSPYQGHLLHQPWLQSLHRFKQRTAVVDSGQQLTYQQLYNAVCHLAHKIDQCAPGQLVAIVMDKGVEQVISVLAILISGRAYVPIDASQPEARRELILEDADVDLILTQPQLAIQMTFKKGKVIVVEPYLSEGQPYDVKDITPESLAYIIYTSGTTGQPKGVAMSHEASMNTILDVNHRVSLSEEDVVFGLANLSFDLSVYDIFGPLSCGAKLILPDPTLRSSPRYWCELLVQHQITLWNSVPAQAVMLYNYLIATSDISIDSLRIMLLSGDWIPVTLADNFHKIIPDLDIVSLGGATEAAIWSIWHQIEAQDNQLERIPYGRALTGQQVQVFDHQFELCPIGVVGDIYISGLGLAIGYFNDEEKTKANFIYHPQSSQRIYKTGDLGLYLDNGEIEFLGRNDQQVKIRGHRIELDEISSILEKHSDIVSAVVIHDKQENFEQLVAFVVPNMLSKYLIQQRKEWLHNLSNQLNVVQKSSALFNQEALIMMTSRLRQVMTLYIMRLLQELNLPQQWSIECLVDNLCLSIQYERLIKRWIILLAQEGYISQSQHHLYSINILDNDGLDEKWWKIYELGFQCNYPSALLDYFRSSANQLLDQLQGKTHPTHLFFPKGSKHIAKATFRDNPSASLCNMISTKAVQLLIEQHTKSKSSTCTILEVGAGIGGLTESIIEVVLEQNVHYIITDISAYYLNDLAEQYCHRDNITIKYFDLLKEPTTQGIPANSVDIVICGDVLHALPDIPKALKTLSKVLKAGGWLVMLEATDEHPEALASLELMLGSKDHNEVLTDFRAPSGRAFLTVSEWQQLLEAMGWVVITPLPNGALANIGLQTFIAQYQLEKKSVDKDDLFQYLAERLPNYMLPNRIELLEQLPLSDNGKVNRKQLYSFIAPYENNLHPSSSYVQSLTNEVEEQMAALWASILNTEVTDRNTGFFNYGGDSLLAARLAAKIVEQQQYEQHHFDDILRLLMEGGTIAHITQVLQQHSIVLADNDNQDALILYDEEVIQNVSRLSTRVGYPDSNVVYIIINFQQDTDFELISQELSVLGKVIEIGCNPALCESIEQDKLFEEWLQSTLSQLPDIRQMYVNLIAKGDDALVALSLGRRLNSDHFAQHLQCWLLYPDLDRNNPYVQADEDTIKYFVTFDITIVADSDPSLLSQVNELSQYCLGNWEQRIISKGELIEKILDLFEYQPEVSK</sequence>
<evidence type="ECO:0000256" key="1">
    <source>
        <dbReference type="ARBA" id="ARBA00022598"/>
    </source>
</evidence>
<dbReference type="Gene3D" id="1.10.10.1830">
    <property type="entry name" value="Non-ribosomal peptide synthase, adenylation domain"/>
    <property type="match status" value="1"/>
</dbReference>
<dbReference type="Gene3D" id="3.40.50.12780">
    <property type="entry name" value="N-terminal domain of ligase-like"/>
    <property type="match status" value="1"/>
</dbReference>
<dbReference type="InterPro" id="IPR057737">
    <property type="entry name" value="Condensation_MtbB-like"/>
</dbReference>
<dbReference type="SUPFAM" id="SSF56801">
    <property type="entry name" value="Acetyl-CoA synthetase-like"/>
    <property type="match status" value="1"/>
</dbReference>
<dbReference type="SUPFAM" id="SSF52777">
    <property type="entry name" value="CoA-dependent acyltransferases"/>
    <property type="match status" value="2"/>
</dbReference>
<dbReference type="InterPro" id="IPR009081">
    <property type="entry name" value="PP-bd_ACP"/>
</dbReference>
<keyword evidence="4" id="KW-1185">Reference proteome</keyword>
<dbReference type="GO" id="GO:0016874">
    <property type="term" value="F:ligase activity"/>
    <property type="evidence" value="ECO:0007669"/>
    <property type="project" value="UniProtKB-KW"/>
</dbReference>
<dbReference type="CDD" id="cd02440">
    <property type="entry name" value="AdoMet_MTases"/>
    <property type="match status" value="1"/>
</dbReference>
<dbReference type="InterPro" id="IPR044894">
    <property type="entry name" value="TubC_N_sf"/>
</dbReference>
<keyword evidence="1" id="KW-0436">Ligase</keyword>
<dbReference type="Proteomes" id="UP000256294">
    <property type="component" value="Unassembled WGS sequence"/>
</dbReference>
<dbReference type="InterPro" id="IPR010071">
    <property type="entry name" value="AA_adenyl_dom"/>
</dbReference>
<dbReference type="CDD" id="cd19535">
    <property type="entry name" value="Cyc_NRPS"/>
    <property type="match status" value="1"/>
</dbReference>
<reference evidence="3 4" key="1">
    <citation type="submission" date="2018-08" db="EMBL/GenBank/DDBJ databases">
        <title>Genomic Encyclopedia of Archaeal and Bacterial Type Strains, Phase II (KMG-II): from individual species to whole genera.</title>
        <authorList>
            <person name="Goeker M."/>
        </authorList>
    </citation>
    <scope>NUCLEOTIDE SEQUENCE [LARGE SCALE GENOMIC DNA]</scope>
    <source>
        <strain evidence="3 4">DSM 17905</strain>
    </source>
</reference>
<dbReference type="GO" id="GO:0031177">
    <property type="term" value="F:phosphopantetheine binding"/>
    <property type="evidence" value="ECO:0007669"/>
    <property type="project" value="TreeGrafter"/>
</dbReference>
<proteinExistence type="predicted"/>
<dbReference type="Gene3D" id="3.40.50.150">
    <property type="entry name" value="Vaccinia Virus protein VP39"/>
    <property type="match status" value="1"/>
</dbReference>
<evidence type="ECO:0000313" key="3">
    <source>
        <dbReference type="EMBL" id="REF26475.1"/>
    </source>
</evidence>
<dbReference type="GO" id="GO:0043041">
    <property type="term" value="P:amino acid activation for nonribosomal peptide biosynthetic process"/>
    <property type="evidence" value="ECO:0007669"/>
    <property type="project" value="TreeGrafter"/>
</dbReference>
<dbReference type="PROSITE" id="PS00455">
    <property type="entry name" value="AMP_BINDING"/>
    <property type="match status" value="1"/>
</dbReference>
<dbReference type="GO" id="GO:0009403">
    <property type="term" value="P:toxin biosynthetic process"/>
    <property type="evidence" value="ECO:0007669"/>
    <property type="project" value="UniProtKB-ARBA"/>
</dbReference>
<evidence type="ECO:0000313" key="4">
    <source>
        <dbReference type="Proteomes" id="UP000256294"/>
    </source>
</evidence>
<dbReference type="InterPro" id="IPR023213">
    <property type="entry name" value="CAT-like_dom_sf"/>
</dbReference>
<dbReference type="InterPro" id="IPR013217">
    <property type="entry name" value="Methyltransf_12"/>
</dbReference>
<dbReference type="InterPro" id="IPR045851">
    <property type="entry name" value="AMP-bd_C_sf"/>
</dbReference>
<dbReference type="Gene3D" id="3.30.559.30">
    <property type="entry name" value="Nonribosomal peptide synthetase, condensation domain"/>
    <property type="match status" value="1"/>
</dbReference>
<dbReference type="Pfam" id="PF00550">
    <property type="entry name" value="PP-binding"/>
    <property type="match status" value="1"/>
</dbReference>
<dbReference type="InterPro" id="IPR001242">
    <property type="entry name" value="Condensation_dom"/>
</dbReference>
<name>A0A3D9UIM2_9GAMM</name>
<dbReference type="Gene3D" id="3.30.300.30">
    <property type="match status" value="2"/>
</dbReference>
<dbReference type="NCBIfam" id="TIGR01733">
    <property type="entry name" value="AA-adenyl-dom"/>
    <property type="match status" value="1"/>
</dbReference>
<gene>
    <name evidence="3" type="ORF">BDD26_1120</name>
</gene>
<dbReference type="SUPFAM" id="SSF53335">
    <property type="entry name" value="S-adenosyl-L-methionine-dependent methyltransferases"/>
    <property type="match status" value="1"/>
</dbReference>
<dbReference type="Gene3D" id="1.10.1200.10">
    <property type="entry name" value="ACP-like"/>
    <property type="match status" value="1"/>
</dbReference>
<evidence type="ECO:0000259" key="2">
    <source>
        <dbReference type="PROSITE" id="PS50075"/>
    </source>
</evidence>
<dbReference type="InterPro" id="IPR029063">
    <property type="entry name" value="SAM-dependent_MTases_sf"/>
</dbReference>
<dbReference type="InterPro" id="IPR000873">
    <property type="entry name" value="AMP-dep_synth/lig_dom"/>
</dbReference>
<dbReference type="Pfam" id="PF00501">
    <property type="entry name" value="AMP-binding"/>
    <property type="match status" value="1"/>
</dbReference>
<comment type="caution">
    <text evidence="3">The sequence shown here is derived from an EMBL/GenBank/DDBJ whole genome shotgun (WGS) entry which is preliminary data.</text>
</comment>
<dbReference type="EMBL" id="QTUB01000001">
    <property type="protein sequence ID" value="REF26475.1"/>
    <property type="molecule type" value="Genomic_DNA"/>
</dbReference>
<dbReference type="Pfam" id="PF08242">
    <property type="entry name" value="Methyltransf_12"/>
    <property type="match status" value="1"/>
</dbReference>
<dbReference type="InterPro" id="IPR020845">
    <property type="entry name" value="AMP-binding_CS"/>
</dbReference>
<accession>A0A3D9UIM2</accession>
<dbReference type="SUPFAM" id="SSF47336">
    <property type="entry name" value="ACP-like"/>
    <property type="match status" value="1"/>
</dbReference>
<dbReference type="InterPro" id="IPR041464">
    <property type="entry name" value="TubC_N"/>
</dbReference>